<evidence type="ECO:0000313" key="4">
    <source>
        <dbReference type="Proteomes" id="UP000007635"/>
    </source>
</evidence>
<dbReference type="Ensembl" id="ENSGACT00000064646.1">
    <property type="protein sequence ID" value="ENSGACP00000059011.1"/>
    <property type="gene ID" value="ENSGACG00000037520.1"/>
</dbReference>
<proteinExistence type="inferred from homology"/>
<dbReference type="SUPFAM" id="SSF55136">
    <property type="entry name" value="Probable bacterial effector-binding domain"/>
    <property type="match status" value="1"/>
</dbReference>
<dbReference type="GO" id="GO:0005737">
    <property type="term" value="C:cytoplasm"/>
    <property type="evidence" value="ECO:0007669"/>
    <property type="project" value="TreeGrafter"/>
</dbReference>
<name>A0AAQ4RA38_GASAC</name>
<dbReference type="PANTHER" id="PTHR11220:SF69">
    <property type="entry name" value="HEME-BINDING PROTEIN 2"/>
    <property type="match status" value="1"/>
</dbReference>
<dbReference type="PANTHER" id="PTHR11220">
    <property type="entry name" value="HEME-BINDING PROTEIN-RELATED"/>
    <property type="match status" value="1"/>
</dbReference>
<dbReference type="KEGG" id="gat:120821078"/>
<dbReference type="GeneID" id="120821078"/>
<reference evidence="3" key="2">
    <citation type="submission" date="2025-08" db="UniProtKB">
        <authorList>
            <consortium name="Ensembl"/>
        </authorList>
    </citation>
    <scope>IDENTIFICATION</scope>
</reference>
<evidence type="ECO:0000256" key="1">
    <source>
        <dbReference type="ARBA" id="ARBA00009817"/>
    </source>
</evidence>
<accession>A0AAQ4RA38</accession>
<reference evidence="3 4" key="1">
    <citation type="journal article" date="2021" name="G3 (Bethesda)">
        <title>Improved contiguity of the threespine stickleback genome using long-read sequencing.</title>
        <authorList>
            <person name="Nath S."/>
            <person name="Shaw D.E."/>
            <person name="White M.A."/>
        </authorList>
    </citation>
    <scope>NUCLEOTIDE SEQUENCE [LARGE SCALE GENOMIC DNA]</scope>
    <source>
        <strain evidence="3 4">Lake Benthic</strain>
    </source>
</reference>
<dbReference type="GO" id="GO:0020037">
    <property type="term" value="F:heme binding"/>
    <property type="evidence" value="ECO:0007669"/>
    <property type="project" value="TreeGrafter"/>
</dbReference>
<dbReference type="PROSITE" id="PS51257">
    <property type="entry name" value="PROKAR_LIPOPROTEIN"/>
    <property type="match status" value="1"/>
</dbReference>
<evidence type="ECO:0000256" key="2">
    <source>
        <dbReference type="SAM" id="SignalP"/>
    </source>
</evidence>
<feature type="chain" id="PRO_5042923562" evidence="2">
    <location>
        <begin position="33"/>
        <end position="200"/>
    </location>
</feature>
<sequence length="200" mass="22318">MRGIRVSSQILSQSCMMELPLVLLVLVSACAGKDWIPPPFCHGRCPPFTVVETHQDFEERLYAPAKWLTTPMGGATVTDLLAAKHRLEKVATDADTWPVLINYTNGLDLSYSYFVPADSTLMDGTDPSVTLLSRPEVTVYVRSYDGTPSIARGRDNRKTLYDALIKAGKTAADPNSYTWAGYDSYWSLTHHNEVWIEKTQ</sequence>
<dbReference type="RefSeq" id="XP_040035399.1">
    <property type="nucleotide sequence ID" value="XM_040179465.1"/>
</dbReference>
<dbReference type="Proteomes" id="UP000007635">
    <property type="component" value="Chromosome VI"/>
</dbReference>
<protein>
    <submittedName>
        <fullName evidence="3">Uncharacterized protein</fullName>
    </submittedName>
</protein>
<reference evidence="3" key="3">
    <citation type="submission" date="2025-09" db="UniProtKB">
        <authorList>
            <consortium name="Ensembl"/>
        </authorList>
    </citation>
    <scope>IDENTIFICATION</scope>
</reference>
<dbReference type="InterPro" id="IPR011256">
    <property type="entry name" value="Reg_factor_effector_dom_sf"/>
</dbReference>
<keyword evidence="4" id="KW-1185">Reference proteome</keyword>
<dbReference type="AlphaFoldDB" id="A0AAQ4RA38"/>
<dbReference type="InterPro" id="IPR006917">
    <property type="entry name" value="SOUL_heme-bd"/>
</dbReference>
<dbReference type="GeneTree" id="ENSGT00940000170402"/>
<feature type="signal peptide" evidence="2">
    <location>
        <begin position="1"/>
        <end position="32"/>
    </location>
</feature>
<dbReference type="Pfam" id="PF04832">
    <property type="entry name" value="SOUL"/>
    <property type="match status" value="1"/>
</dbReference>
<evidence type="ECO:0000313" key="3">
    <source>
        <dbReference type="Ensembl" id="ENSGACP00000059011.1"/>
    </source>
</evidence>
<organism evidence="3 4">
    <name type="scientific">Gasterosteus aculeatus aculeatus</name>
    <name type="common">three-spined stickleback</name>
    <dbReference type="NCBI Taxonomy" id="481459"/>
    <lineage>
        <taxon>Eukaryota</taxon>
        <taxon>Metazoa</taxon>
        <taxon>Chordata</taxon>
        <taxon>Craniata</taxon>
        <taxon>Vertebrata</taxon>
        <taxon>Euteleostomi</taxon>
        <taxon>Actinopterygii</taxon>
        <taxon>Neopterygii</taxon>
        <taxon>Teleostei</taxon>
        <taxon>Neoteleostei</taxon>
        <taxon>Acanthomorphata</taxon>
        <taxon>Eupercaria</taxon>
        <taxon>Perciformes</taxon>
        <taxon>Cottioidei</taxon>
        <taxon>Gasterosteales</taxon>
        <taxon>Gasterosteidae</taxon>
        <taxon>Gasterosteus</taxon>
    </lineage>
</organism>
<dbReference type="Gene3D" id="3.20.80.10">
    <property type="entry name" value="Regulatory factor, effector binding domain"/>
    <property type="match status" value="1"/>
</dbReference>
<comment type="similarity">
    <text evidence="1">Belongs to the HEBP family.</text>
</comment>
<keyword evidence="2" id="KW-0732">Signal</keyword>